<gene>
    <name evidence="1" type="ORF">CYMTET_45584</name>
</gene>
<evidence type="ECO:0000313" key="1">
    <source>
        <dbReference type="EMBL" id="KAK3244820.1"/>
    </source>
</evidence>
<keyword evidence="2" id="KW-1185">Reference proteome</keyword>
<sequence>MGDRAYGSRWFGMTDFAHRENTKDDAAPKGSAPDLRVQIMHTDDNMQYSALVRRKTPEVLWLRPDTFVTMRCVRGTYARTWART</sequence>
<reference evidence="1 2" key="1">
    <citation type="journal article" date="2015" name="Genome Biol. Evol.">
        <title>Comparative Genomics of a Bacterivorous Green Alga Reveals Evolutionary Causalities and Consequences of Phago-Mixotrophic Mode of Nutrition.</title>
        <authorList>
            <person name="Burns J.A."/>
            <person name="Paasch A."/>
            <person name="Narechania A."/>
            <person name="Kim E."/>
        </authorList>
    </citation>
    <scope>NUCLEOTIDE SEQUENCE [LARGE SCALE GENOMIC DNA]</scope>
    <source>
        <strain evidence="1 2">PLY_AMNH</strain>
    </source>
</reference>
<organism evidence="1 2">
    <name type="scientific">Cymbomonas tetramitiformis</name>
    <dbReference type="NCBI Taxonomy" id="36881"/>
    <lineage>
        <taxon>Eukaryota</taxon>
        <taxon>Viridiplantae</taxon>
        <taxon>Chlorophyta</taxon>
        <taxon>Pyramimonadophyceae</taxon>
        <taxon>Pyramimonadales</taxon>
        <taxon>Pyramimonadaceae</taxon>
        <taxon>Cymbomonas</taxon>
    </lineage>
</organism>
<proteinExistence type="predicted"/>
<dbReference type="Proteomes" id="UP001190700">
    <property type="component" value="Unassembled WGS sequence"/>
</dbReference>
<name>A0AAE0BZR4_9CHLO</name>
<accession>A0AAE0BZR4</accession>
<dbReference type="AlphaFoldDB" id="A0AAE0BZR4"/>
<evidence type="ECO:0000313" key="2">
    <source>
        <dbReference type="Proteomes" id="UP001190700"/>
    </source>
</evidence>
<protein>
    <submittedName>
        <fullName evidence="1">Uncharacterized protein</fullName>
    </submittedName>
</protein>
<comment type="caution">
    <text evidence="1">The sequence shown here is derived from an EMBL/GenBank/DDBJ whole genome shotgun (WGS) entry which is preliminary data.</text>
</comment>
<dbReference type="EMBL" id="LGRX02031382">
    <property type="protein sequence ID" value="KAK3244820.1"/>
    <property type="molecule type" value="Genomic_DNA"/>
</dbReference>